<evidence type="ECO:0000256" key="3">
    <source>
        <dbReference type="ARBA" id="ARBA00022723"/>
    </source>
</evidence>
<dbReference type="InterPro" id="IPR036396">
    <property type="entry name" value="Cyt_P450_sf"/>
</dbReference>
<dbReference type="PRINTS" id="PR00385">
    <property type="entry name" value="P450"/>
</dbReference>
<keyword evidence="4 8" id="KW-0560">Oxidoreductase</keyword>
<keyword evidence="5 7" id="KW-0408">Iron</keyword>
<keyword evidence="3 7" id="KW-0479">Metal-binding</keyword>
<sequence>MHQRYGKVLRFWMGSSDLMVSISDQDILSQIASTLHSRPKAAKKALGWLGHESPTFKSHEELRTIRSKVMPLLMGESLKYLCLVGQERTKRMLDGWKTATDAVEVASDFSEITFDIIGVALFGQEFSSTDLGQKFKKLFVHVLREAHPRSEEVIPSFWDPKYWQWRKSISRLQDCAEQLIKQRRQALNMNKRKDLLSLVLSEKDGSGNPFFSDEQARATIVTFVFAGFDTSASSLAWICYLLSQHPEVQARAQDEVDKVLAGRLPEFEDLDKLNYLTCVVKEAMRLYPPVPEALRALESDLEVGGYSIPKGATFVIPISMLHEDEQIWEEPRKFLPERFTQENGKDHPRYAYLPFGTGSKSCMGARFAMTEIRLVLAMMLQRFSLQLVPEQEVIPEMQSIILQPKYGLRLNVVTRNMNGTRGQTLEYSASAGVANA</sequence>
<dbReference type="Proteomes" id="UP000191901">
    <property type="component" value="Chromosome"/>
</dbReference>
<name>A0A1Z3HJN0_9CYAN</name>
<dbReference type="InterPro" id="IPR002401">
    <property type="entry name" value="Cyt_P450_E_grp-I"/>
</dbReference>
<dbReference type="GO" id="GO:0016705">
    <property type="term" value="F:oxidoreductase activity, acting on paired donors, with incorporation or reduction of molecular oxygen"/>
    <property type="evidence" value="ECO:0007669"/>
    <property type="project" value="InterPro"/>
</dbReference>
<evidence type="ECO:0000313" key="9">
    <source>
        <dbReference type="EMBL" id="ASC70519.1"/>
    </source>
</evidence>
<accession>A0A1Z3HJN0</accession>
<dbReference type="PROSITE" id="PS00086">
    <property type="entry name" value="CYTOCHROME_P450"/>
    <property type="match status" value="1"/>
</dbReference>
<dbReference type="SUPFAM" id="SSF48264">
    <property type="entry name" value="Cytochrome P450"/>
    <property type="match status" value="1"/>
</dbReference>
<comment type="cofactor">
    <cofactor evidence="7">
        <name>heme</name>
        <dbReference type="ChEBI" id="CHEBI:30413"/>
    </cofactor>
</comment>
<organism evidence="9 10">
    <name type="scientific">Halomicronema hongdechloris C2206</name>
    <dbReference type="NCBI Taxonomy" id="1641165"/>
    <lineage>
        <taxon>Bacteria</taxon>
        <taxon>Bacillati</taxon>
        <taxon>Cyanobacteriota</taxon>
        <taxon>Cyanophyceae</taxon>
        <taxon>Nodosilineales</taxon>
        <taxon>Nodosilineaceae</taxon>
        <taxon>Halomicronema</taxon>
    </lineage>
</organism>
<dbReference type="GO" id="GO:0005506">
    <property type="term" value="F:iron ion binding"/>
    <property type="evidence" value="ECO:0007669"/>
    <property type="project" value="InterPro"/>
</dbReference>
<dbReference type="InterPro" id="IPR001128">
    <property type="entry name" value="Cyt_P450"/>
</dbReference>
<proteinExistence type="inferred from homology"/>
<dbReference type="PRINTS" id="PR00463">
    <property type="entry name" value="EP450I"/>
</dbReference>
<dbReference type="EMBL" id="CP021983">
    <property type="protein sequence ID" value="ASC70519.1"/>
    <property type="molecule type" value="Genomic_DNA"/>
</dbReference>
<dbReference type="InterPro" id="IPR017972">
    <property type="entry name" value="Cyt_P450_CS"/>
</dbReference>
<keyword evidence="10" id="KW-1185">Reference proteome</keyword>
<evidence type="ECO:0000256" key="6">
    <source>
        <dbReference type="ARBA" id="ARBA00023033"/>
    </source>
</evidence>
<feature type="binding site" description="axial binding residue" evidence="7">
    <location>
        <position position="362"/>
    </location>
    <ligand>
        <name>heme</name>
        <dbReference type="ChEBI" id="CHEBI:30413"/>
    </ligand>
    <ligandPart>
        <name>Fe</name>
        <dbReference type="ChEBI" id="CHEBI:18248"/>
    </ligandPart>
</feature>
<evidence type="ECO:0000256" key="7">
    <source>
        <dbReference type="PIRSR" id="PIRSR602401-1"/>
    </source>
</evidence>
<evidence type="ECO:0000256" key="2">
    <source>
        <dbReference type="ARBA" id="ARBA00022617"/>
    </source>
</evidence>
<keyword evidence="6 8" id="KW-0503">Monooxygenase</keyword>
<evidence type="ECO:0000256" key="5">
    <source>
        <dbReference type="ARBA" id="ARBA00023004"/>
    </source>
</evidence>
<comment type="similarity">
    <text evidence="1 8">Belongs to the cytochrome P450 family.</text>
</comment>
<dbReference type="InterPro" id="IPR050196">
    <property type="entry name" value="Cytochrome_P450_Monoox"/>
</dbReference>
<evidence type="ECO:0000256" key="8">
    <source>
        <dbReference type="RuleBase" id="RU000461"/>
    </source>
</evidence>
<dbReference type="AlphaFoldDB" id="A0A1Z3HJN0"/>
<gene>
    <name evidence="9" type="ORF">XM38_014580</name>
</gene>
<protein>
    <submittedName>
        <fullName evidence="9">Cytochrome P450 120</fullName>
    </submittedName>
</protein>
<dbReference type="PANTHER" id="PTHR24291:SF50">
    <property type="entry name" value="BIFUNCTIONAL ALBAFLAVENONE MONOOXYGENASE_TERPENE SYNTHASE"/>
    <property type="match status" value="1"/>
</dbReference>
<reference evidence="9 10" key="1">
    <citation type="journal article" date="2016" name="Biochim. Biophys. Acta">
        <title>Characterization of red-shifted phycobilisomes isolated from the chlorophyll f-containing cyanobacterium Halomicronema hongdechloris.</title>
        <authorList>
            <person name="Li Y."/>
            <person name="Lin Y."/>
            <person name="Garvey C.J."/>
            <person name="Birch D."/>
            <person name="Corkery R.W."/>
            <person name="Loughlin P.C."/>
            <person name="Scheer H."/>
            <person name="Willows R.D."/>
            <person name="Chen M."/>
        </authorList>
    </citation>
    <scope>NUCLEOTIDE SEQUENCE [LARGE SCALE GENOMIC DNA]</scope>
    <source>
        <strain evidence="9 10">C2206</strain>
    </source>
</reference>
<dbReference type="STRING" id="1641165.XM38_07915"/>
<dbReference type="Gene3D" id="1.10.630.10">
    <property type="entry name" value="Cytochrome P450"/>
    <property type="match status" value="1"/>
</dbReference>
<evidence type="ECO:0000256" key="4">
    <source>
        <dbReference type="ARBA" id="ARBA00023002"/>
    </source>
</evidence>
<dbReference type="GO" id="GO:0004497">
    <property type="term" value="F:monooxygenase activity"/>
    <property type="evidence" value="ECO:0007669"/>
    <property type="project" value="UniProtKB-KW"/>
</dbReference>
<dbReference type="Pfam" id="PF00067">
    <property type="entry name" value="p450"/>
    <property type="match status" value="1"/>
</dbReference>
<evidence type="ECO:0000313" key="10">
    <source>
        <dbReference type="Proteomes" id="UP000191901"/>
    </source>
</evidence>
<keyword evidence="2 7" id="KW-0349">Heme</keyword>
<dbReference type="KEGG" id="hhg:XM38_014580"/>
<dbReference type="GO" id="GO:0020037">
    <property type="term" value="F:heme binding"/>
    <property type="evidence" value="ECO:0007669"/>
    <property type="project" value="InterPro"/>
</dbReference>
<evidence type="ECO:0000256" key="1">
    <source>
        <dbReference type="ARBA" id="ARBA00010617"/>
    </source>
</evidence>
<dbReference type="PANTHER" id="PTHR24291">
    <property type="entry name" value="CYTOCHROME P450 FAMILY 4"/>
    <property type="match status" value="1"/>
</dbReference>